<keyword evidence="7" id="KW-1185">Reference proteome</keyword>
<gene>
    <name evidence="6" type="ORF">HLB44_12230</name>
</gene>
<protein>
    <submittedName>
        <fullName evidence="6">LysR family transcriptional regulator</fullName>
    </submittedName>
</protein>
<name>A0ABX2EGI0_9BURK</name>
<reference evidence="6 7" key="1">
    <citation type="submission" date="2020-05" db="EMBL/GenBank/DDBJ databases">
        <title>Aquincola sp. isolate from soil.</title>
        <authorList>
            <person name="Han J."/>
            <person name="Kim D.-U."/>
        </authorList>
    </citation>
    <scope>NUCLEOTIDE SEQUENCE [LARGE SCALE GENOMIC DNA]</scope>
    <source>
        <strain evidence="6 7">S2</strain>
    </source>
</reference>
<dbReference type="PANTHER" id="PTHR30537">
    <property type="entry name" value="HTH-TYPE TRANSCRIPTIONAL REGULATOR"/>
    <property type="match status" value="1"/>
</dbReference>
<dbReference type="InterPro" id="IPR058163">
    <property type="entry name" value="LysR-type_TF_proteobact-type"/>
</dbReference>
<dbReference type="Gene3D" id="1.10.10.10">
    <property type="entry name" value="Winged helix-like DNA-binding domain superfamily/Winged helix DNA-binding domain"/>
    <property type="match status" value="1"/>
</dbReference>
<dbReference type="SUPFAM" id="SSF46785">
    <property type="entry name" value="Winged helix' DNA-binding domain"/>
    <property type="match status" value="1"/>
</dbReference>
<dbReference type="PANTHER" id="PTHR30537:SF5">
    <property type="entry name" value="HTH-TYPE TRANSCRIPTIONAL ACTIVATOR TTDR-RELATED"/>
    <property type="match status" value="1"/>
</dbReference>
<dbReference type="Proteomes" id="UP000737171">
    <property type="component" value="Unassembled WGS sequence"/>
</dbReference>
<dbReference type="Pfam" id="PF03466">
    <property type="entry name" value="LysR_substrate"/>
    <property type="match status" value="1"/>
</dbReference>
<keyword evidence="2" id="KW-0805">Transcription regulation</keyword>
<comment type="caution">
    <text evidence="6">The sequence shown here is derived from an EMBL/GenBank/DDBJ whole genome shotgun (WGS) entry which is preliminary data.</text>
</comment>
<dbReference type="PROSITE" id="PS50931">
    <property type="entry name" value="HTH_LYSR"/>
    <property type="match status" value="1"/>
</dbReference>
<accession>A0ABX2EGI0</accession>
<dbReference type="EMBL" id="JABRWJ010000003">
    <property type="protein sequence ID" value="NRF67755.1"/>
    <property type="molecule type" value="Genomic_DNA"/>
</dbReference>
<dbReference type="InterPro" id="IPR036390">
    <property type="entry name" value="WH_DNA-bd_sf"/>
</dbReference>
<dbReference type="InterPro" id="IPR036388">
    <property type="entry name" value="WH-like_DNA-bd_sf"/>
</dbReference>
<dbReference type="CDD" id="cd08422">
    <property type="entry name" value="PBP2_CrgA_like"/>
    <property type="match status" value="1"/>
</dbReference>
<keyword evidence="3" id="KW-0238">DNA-binding</keyword>
<dbReference type="InterPro" id="IPR000847">
    <property type="entry name" value="LysR_HTH_N"/>
</dbReference>
<dbReference type="Pfam" id="PF00126">
    <property type="entry name" value="HTH_1"/>
    <property type="match status" value="1"/>
</dbReference>
<keyword evidence="4" id="KW-0804">Transcription</keyword>
<evidence type="ECO:0000313" key="7">
    <source>
        <dbReference type="Proteomes" id="UP000737171"/>
    </source>
</evidence>
<dbReference type="SUPFAM" id="SSF53850">
    <property type="entry name" value="Periplasmic binding protein-like II"/>
    <property type="match status" value="1"/>
</dbReference>
<evidence type="ECO:0000259" key="5">
    <source>
        <dbReference type="PROSITE" id="PS50931"/>
    </source>
</evidence>
<dbReference type="RefSeq" id="WP_173122844.1">
    <property type="nucleotide sequence ID" value="NZ_JABRWJ010000003.1"/>
</dbReference>
<comment type="similarity">
    <text evidence="1">Belongs to the LysR transcriptional regulatory family.</text>
</comment>
<evidence type="ECO:0000313" key="6">
    <source>
        <dbReference type="EMBL" id="NRF67755.1"/>
    </source>
</evidence>
<feature type="domain" description="HTH lysR-type" evidence="5">
    <location>
        <begin position="1"/>
        <end position="59"/>
    </location>
</feature>
<evidence type="ECO:0000256" key="2">
    <source>
        <dbReference type="ARBA" id="ARBA00023015"/>
    </source>
</evidence>
<proteinExistence type="inferred from homology"/>
<sequence>MDKLRALQYLLKVADTLSFSRAAKAFGVPASSISRRISDLEQSLGVELLHRTTRTVRLTEIGALYLEQVRPGMAQLDDAQELVGQRSSTPSGTLRISTMPGYGQLLLMPALHDFSDRYPDIVLDVHLSDALVDLGRDQVDIAIRGGRQPQDRVVARKLDPNRFVLAASPQYLADMGTPRTLDDLASHRALLYRGPNTVIKWQGRDADGWRELPVTPAFISNDGASLLAMACKHRGLVLLSEWALKGPLSRGELVQVTLDQPVSVGRGGEAGIYLLYLQTRYRIPKVRVAVEFLVERLGDGVRGDD</sequence>
<dbReference type="Gene3D" id="3.40.190.290">
    <property type="match status" value="1"/>
</dbReference>
<evidence type="ECO:0000256" key="3">
    <source>
        <dbReference type="ARBA" id="ARBA00023125"/>
    </source>
</evidence>
<organism evidence="6 7">
    <name type="scientific">Pseudaquabacterium terrae</name>
    <dbReference type="NCBI Taxonomy" id="2732868"/>
    <lineage>
        <taxon>Bacteria</taxon>
        <taxon>Pseudomonadati</taxon>
        <taxon>Pseudomonadota</taxon>
        <taxon>Betaproteobacteria</taxon>
        <taxon>Burkholderiales</taxon>
        <taxon>Sphaerotilaceae</taxon>
        <taxon>Pseudaquabacterium</taxon>
    </lineage>
</organism>
<evidence type="ECO:0000256" key="1">
    <source>
        <dbReference type="ARBA" id="ARBA00009437"/>
    </source>
</evidence>
<dbReference type="InterPro" id="IPR005119">
    <property type="entry name" value="LysR_subst-bd"/>
</dbReference>
<evidence type="ECO:0000256" key="4">
    <source>
        <dbReference type="ARBA" id="ARBA00023163"/>
    </source>
</evidence>